<name>A0ABV5CKL4_9ACTN</name>
<dbReference type="InterPro" id="IPR027417">
    <property type="entry name" value="P-loop_NTPase"/>
</dbReference>
<dbReference type="Proteomes" id="UP001582793">
    <property type="component" value="Unassembled WGS sequence"/>
</dbReference>
<accession>A0ABV5CKL4</accession>
<dbReference type="Gene3D" id="3.40.50.300">
    <property type="entry name" value="P-loop containing nucleotide triphosphate hydrolases"/>
    <property type="match status" value="1"/>
</dbReference>
<reference evidence="1 2" key="1">
    <citation type="submission" date="2024-04" db="EMBL/GenBank/DDBJ databases">
        <title>Polymorphospora sp. isolated from Baiyangdian Lake in Xiong'an New Area.</title>
        <authorList>
            <person name="Zhang X."/>
            <person name="Liu J."/>
        </authorList>
    </citation>
    <scope>NUCLEOTIDE SEQUENCE [LARGE SCALE GENOMIC DNA]</scope>
    <source>
        <strain evidence="1 2">2-325</strain>
    </source>
</reference>
<protein>
    <submittedName>
        <fullName evidence="1">AAA family ATPase</fullName>
    </submittedName>
</protein>
<gene>
    <name evidence="1" type="ORF">AAFH96_05355</name>
</gene>
<dbReference type="InterPro" id="IPR012853">
    <property type="entry name" value="CPT"/>
</dbReference>
<dbReference type="RefSeq" id="WP_375733253.1">
    <property type="nucleotide sequence ID" value="NZ_JBCGDC010000010.1"/>
</dbReference>
<keyword evidence="2" id="KW-1185">Reference proteome</keyword>
<dbReference type="Pfam" id="PF07931">
    <property type="entry name" value="CPT"/>
    <property type="match status" value="1"/>
</dbReference>
<dbReference type="PIRSF" id="PIRSF007531">
    <property type="entry name" value="CPT"/>
    <property type="match status" value="1"/>
</dbReference>
<evidence type="ECO:0000313" key="2">
    <source>
        <dbReference type="Proteomes" id="UP001582793"/>
    </source>
</evidence>
<comment type="caution">
    <text evidence="1">The sequence shown here is derived from an EMBL/GenBank/DDBJ whole genome shotgun (WGS) entry which is preliminary data.</text>
</comment>
<dbReference type="SUPFAM" id="SSF52540">
    <property type="entry name" value="P-loop containing nucleoside triphosphate hydrolases"/>
    <property type="match status" value="1"/>
</dbReference>
<dbReference type="EMBL" id="JBCGDC010000010">
    <property type="protein sequence ID" value="MFB6392529.1"/>
    <property type="molecule type" value="Genomic_DNA"/>
</dbReference>
<evidence type="ECO:0000313" key="1">
    <source>
        <dbReference type="EMBL" id="MFB6392529.1"/>
    </source>
</evidence>
<sequence length="198" mass="21426">MSPPGQIVLLNGASSAGKTSLAGQLLTVLDGPRFRRPYFHLSVDAFGAMRAARPTTQLSPAEVTDVLTRTRAGFHRAVAGMARAGNDVVADHVLSEPWRLRDCLEVMAGLDVVLVGVHCSAEELARRERVRGDRRIGQAAAQVERVHAHGVYDVECDTTTTTPYDCAVRIRDFLLARPPGPTAFDRLRAAAAGRPYGR</sequence>
<proteinExistence type="predicted"/>
<organism evidence="1 2">
    <name type="scientific">Polymorphospora lycopeni</name>
    <dbReference type="NCBI Taxonomy" id="3140240"/>
    <lineage>
        <taxon>Bacteria</taxon>
        <taxon>Bacillati</taxon>
        <taxon>Actinomycetota</taxon>
        <taxon>Actinomycetes</taxon>
        <taxon>Micromonosporales</taxon>
        <taxon>Micromonosporaceae</taxon>
        <taxon>Polymorphospora</taxon>
    </lineage>
</organism>